<keyword evidence="11" id="KW-1185">Reference proteome</keyword>
<evidence type="ECO:0000313" key="11">
    <source>
        <dbReference type="Proteomes" id="UP000298782"/>
    </source>
</evidence>
<keyword evidence="7 8" id="KW-0030">Aminoacyl-tRNA synthetase</keyword>
<dbReference type="NCBIfam" id="TIGR00459">
    <property type="entry name" value="aspS_bact"/>
    <property type="match status" value="1"/>
</dbReference>
<dbReference type="CDD" id="cd04317">
    <property type="entry name" value="EcAspRS_like_N"/>
    <property type="match status" value="1"/>
</dbReference>
<keyword evidence="5 8" id="KW-0067">ATP-binding</keyword>
<dbReference type="PROSITE" id="PS50862">
    <property type="entry name" value="AA_TRNA_LIGASE_II"/>
    <property type="match status" value="1"/>
</dbReference>
<comment type="subunit">
    <text evidence="8">Homodimer.</text>
</comment>
<feature type="binding site" evidence="8">
    <location>
        <position position="217"/>
    </location>
    <ligand>
        <name>L-aspartate</name>
        <dbReference type="ChEBI" id="CHEBI:29991"/>
    </ligand>
</feature>
<dbReference type="PRINTS" id="PR01042">
    <property type="entry name" value="TRNASYNTHASP"/>
</dbReference>
<dbReference type="GO" id="GO:0003676">
    <property type="term" value="F:nucleic acid binding"/>
    <property type="evidence" value="ECO:0007669"/>
    <property type="project" value="InterPro"/>
</dbReference>
<reference evidence="10 11" key="1">
    <citation type="submission" date="2018-12" db="EMBL/GenBank/DDBJ databases">
        <authorList>
            <person name="Chong R.A."/>
        </authorList>
    </citation>
    <scope>NUCLEOTIDE SEQUENCE [LARGE SCALE GENOMIC DNA]</scope>
    <source>
        <strain evidence="10 11">Tca</strain>
    </source>
</reference>
<gene>
    <name evidence="8 10" type="primary">aspS</name>
    <name evidence="10" type="ORF">D9V80_01210</name>
</gene>
<keyword evidence="2 8" id="KW-0963">Cytoplasm</keyword>
<feature type="binding site" evidence="8">
    <location>
        <position position="489"/>
    </location>
    <ligand>
        <name>L-aspartate</name>
        <dbReference type="ChEBI" id="CHEBI:29991"/>
    </ligand>
</feature>
<dbReference type="Proteomes" id="UP000298782">
    <property type="component" value="Chromosome"/>
</dbReference>
<comment type="similarity">
    <text evidence="1 8">Belongs to the class-II aminoacyl-tRNA synthetase family. Type 1 subfamily.</text>
</comment>
<dbReference type="EC" id="6.1.1.12" evidence="8"/>
<dbReference type="Gene3D" id="3.30.1360.30">
    <property type="entry name" value="GAD-like domain"/>
    <property type="match status" value="1"/>
</dbReference>
<protein>
    <recommendedName>
        <fullName evidence="8">Aspartate--tRNA ligase</fullName>
        <ecNumber evidence="8">6.1.1.12</ecNumber>
    </recommendedName>
    <alternativeName>
        <fullName evidence="8">Aspartyl-tRNA synthetase</fullName>
        <shortName evidence="8">AspRS</shortName>
    </alternativeName>
</protein>
<dbReference type="HAMAP" id="MF_00044">
    <property type="entry name" value="Asp_tRNA_synth_type1"/>
    <property type="match status" value="1"/>
</dbReference>
<dbReference type="AlphaFoldDB" id="A0A4D6YAE7"/>
<dbReference type="Gene3D" id="2.40.50.140">
    <property type="entry name" value="Nucleic acid-binding proteins"/>
    <property type="match status" value="1"/>
</dbReference>
<evidence type="ECO:0000259" key="9">
    <source>
        <dbReference type="PROSITE" id="PS50862"/>
    </source>
</evidence>
<comment type="catalytic activity">
    <reaction evidence="8">
        <text>tRNA(Asp) + L-aspartate + ATP = L-aspartyl-tRNA(Asp) + AMP + diphosphate</text>
        <dbReference type="Rhea" id="RHEA:19649"/>
        <dbReference type="Rhea" id="RHEA-COMP:9660"/>
        <dbReference type="Rhea" id="RHEA-COMP:9678"/>
        <dbReference type="ChEBI" id="CHEBI:29991"/>
        <dbReference type="ChEBI" id="CHEBI:30616"/>
        <dbReference type="ChEBI" id="CHEBI:33019"/>
        <dbReference type="ChEBI" id="CHEBI:78442"/>
        <dbReference type="ChEBI" id="CHEBI:78516"/>
        <dbReference type="ChEBI" id="CHEBI:456215"/>
        <dbReference type="EC" id="6.1.1.12"/>
    </reaction>
</comment>
<accession>A0A4D6YAE7</accession>
<dbReference type="PANTHER" id="PTHR22594:SF5">
    <property type="entry name" value="ASPARTATE--TRNA LIGASE, MITOCHONDRIAL"/>
    <property type="match status" value="1"/>
</dbReference>
<dbReference type="InterPro" id="IPR002312">
    <property type="entry name" value="Asp/Asn-tRNA-synth_IIb"/>
</dbReference>
<evidence type="ECO:0000256" key="3">
    <source>
        <dbReference type="ARBA" id="ARBA00022598"/>
    </source>
</evidence>
<dbReference type="NCBIfam" id="NF001750">
    <property type="entry name" value="PRK00476.1"/>
    <property type="match status" value="1"/>
</dbReference>
<evidence type="ECO:0000256" key="1">
    <source>
        <dbReference type="ARBA" id="ARBA00006303"/>
    </source>
</evidence>
<dbReference type="EMBL" id="CP034852">
    <property type="protein sequence ID" value="QCI26777.1"/>
    <property type="molecule type" value="Genomic_DNA"/>
</dbReference>
<dbReference type="GO" id="GO:0004815">
    <property type="term" value="F:aspartate-tRNA ligase activity"/>
    <property type="evidence" value="ECO:0007669"/>
    <property type="project" value="UniProtKB-UniRule"/>
</dbReference>
<dbReference type="InterPro" id="IPR004115">
    <property type="entry name" value="GAD-like_sf"/>
</dbReference>
<dbReference type="Gene3D" id="3.30.930.10">
    <property type="entry name" value="Bira Bifunctional Protein, Domain 2"/>
    <property type="match status" value="1"/>
</dbReference>
<keyword evidence="4 8" id="KW-0547">Nucleotide-binding</keyword>
<dbReference type="InterPro" id="IPR045864">
    <property type="entry name" value="aa-tRNA-synth_II/BPL/LPL"/>
</dbReference>
<evidence type="ECO:0000256" key="2">
    <source>
        <dbReference type="ARBA" id="ARBA00022490"/>
    </source>
</evidence>
<evidence type="ECO:0000256" key="5">
    <source>
        <dbReference type="ARBA" id="ARBA00022840"/>
    </source>
</evidence>
<feature type="binding site" evidence="8">
    <location>
        <position position="226"/>
    </location>
    <ligand>
        <name>ATP</name>
        <dbReference type="ChEBI" id="CHEBI:30616"/>
    </ligand>
</feature>
<comment type="caution">
    <text evidence="8">Lacks conserved residue(s) required for the propagation of feature annotation.</text>
</comment>
<comment type="function">
    <text evidence="8">Catalyzes the attachment of L-aspartate to tRNA(Asp) in a two-step reaction: L-aspartate is first activated by ATP to form Asp-AMP and then transferred to the acceptor end of tRNA(Asp).</text>
</comment>
<dbReference type="Pfam" id="PF01336">
    <property type="entry name" value="tRNA_anti-codon"/>
    <property type="match status" value="1"/>
</dbReference>
<dbReference type="InterPro" id="IPR004365">
    <property type="entry name" value="NA-bd_OB_tRNA"/>
</dbReference>
<evidence type="ECO:0000256" key="4">
    <source>
        <dbReference type="ARBA" id="ARBA00022741"/>
    </source>
</evidence>
<name>A0A4D6YAE7_9GAMM</name>
<sequence length="587" mass="67962">MRTKYCGNLRLCDVNTIVSLCGWVEQYRQFKQCIFIDLRDREGLVQIFIKNTNYKNFILAKKLRQNFCIKISGIVKERKSNVNKNILSGEIEVYVQDIVILSSSKSLPKNFLLKNNIEKYSLKYRYLDLKNYNLMNNFKVRSKVIFLLNKFMHKNNILNVETPILTKSTPEGARDYIVPSRLHQGKFYALPQSPQLFKQLLMIAGFDRYYQIAKCFRDEDLRSDRQPEFTQIDMEFSFMNSYKIRLLSEKMICQLWKNIKKIDLGIFPIISFATAMSLYGTDKPDLRNPLQITDISNILLSKKINTFNSLKIENINFCAIHIKNNFIKNKLDLNSYQKYFKEQNISDLFFINFDKITDNDIKISTNYVINFSNQEIKQIVQLTQSKEGDCIVFSYGLKNIVINIMGKLRTKIGKDLNLINPLLWKPVWIIDFPLFEKKNDLNFFSSVHHPFTAPKKYTAEILQKQPLTILSDSYDLVINGYEIGGGSIRINDIKLQKIILKMLGINEIQQKEKFGFFLEALEYGPPPHGGIAFGLDRIIMLLTASNSIKDVIAFPKTTSAICQTTNAPNILDASILNSLSISLLKNI</sequence>
<feature type="binding site" evidence="8">
    <location>
        <begin position="534"/>
        <end position="537"/>
    </location>
    <ligand>
        <name>ATP</name>
        <dbReference type="ChEBI" id="CHEBI:30616"/>
    </ligand>
</feature>
<dbReference type="InterPro" id="IPR012340">
    <property type="entry name" value="NA-bd_OB-fold"/>
</dbReference>
<dbReference type="GO" id="GO:0005524">
    <property type="term" value="F:ATP binding"/>
    <property type="evidence" value="ECO:0007669"/>
    <property type="project" value="UniProtKB-UniRule"/>
</dbReference>
<dbReference type="GO" id="GO:0006422">
    <property type="term" value="P:aspartyl-tRNA aminoacylation"/>
    <property type="evidence" value="ECO:0007669"/>
    <property type="project" value="UniProtKB-UniRule"/>
</dbReference>
<proteinExistence type="inferred from homology"/>
<dbReference type="InterPro" id="IPR047089">
    <property type="entry name" value="Asp-tRNA-ligase_1_N"/>
</dbReference>
<organism evidence="10 11">
    <name type="scientific">Buchnera aphidicola</name>
    <name type="common">Thelaxes californica</name>
    <dbReference type="NCBI Taxonomy" id="1315998"/>
    <lineage>
        <taxon>Bacteria</taxon>
        <taxon>Pseudomonadati</taxon>
        <taxon>Pseudomonadota</taxon>
        <taxon>Gammaproteobacteria</taxon>
        <taxon>Enterobacterales</taxon>
        <taxon>Erwiniaceae</taxon>
        <taxon>Buchnera</taxon>
    </lineage>
</organism>
<dbReference type="SUPFAM" id="SSF55261">
    <property type="entry name" value="GAD domain-like"/>
    <property type="match status" value="1"/>
</dbReference>
<feature type="binding site" evidence="8">
    <location>
        <position position="171"/>
    </location>
    <ligand>
        <name>L-aspartate</name>
        <dbReference type="ChEBI" id="CHEBI:29991"/>
    </ligand>
</feature>
<comment type="subcellular location">
    <subcellularLocation>
        <location evidence="8">Cytoplasm</location>
    </subcellularLocation>
</comment>
<dbReference type="PANTHER" id="PTHR22594">
    <property type="entry name" value="ASPARTYL/LYSYL-TRNA SYNTHETASE"/>
    <property type="match status" value="1"/>
</dbReference>
<evidence type="ECO:0000313" key="10">
    <source>
        <dbReference type="EMBL" id="QCI26777.1"/>
    </source>
</evidence>
<dbReference type="InterPro" id="IPR004364">
    <property type="entry name" value="Aa-tRNA-synt_II"/>
</dbReference>
<feature type="binding site" evidence="8">
    <location>
        <begin position="217"/>
        <end position="219"/>
    </location>
    <ligand>
        <name>ATP</name>
        <dbReference type="ChEBI" id="CHEBI:30616"/>
    </ligand>
</feature>
<keyword evidence="3 8" id="KW-0436">Ligase</keyword>
<dbReference type="GO" id="GO:0005737">
    <property type="term" value="C:cytoplasm"/>
    <property type="evidence" value="ECO:0007669"/>
    <property type="project" value="UniProtKB-SubCell"/>
</dbReference>
<dbReference type="CDD" id="cd00777">
    <property type="entry name" value="AspRS_core"/>
    <property type="match status" value="1"/>
</dbReference>
<dbReference type="InterPro" id="IPR004524">
    <property type="entry name" value="Asp-tRNA-ligase_1"/>
</dbReference>
<feature type="domain" description="Aminoacyl-transfer RNA synthetases class-II family profile" evidence="9">
    <location>
        <begin position="138"/>
        <end position="555"/>
    </location>
</feature>
<feature type="binding site" evidence="8">
    <location>
        <position position="448"/>
    </location>
    <ligand>
        <name>L-aspartate</name>
        <dbReference type="ChEBI" id="CHEBI:29991"/>
    </ligand>
</feature>
<keyword evidence="6 8" id="KW-0648">Protein biosynthesis</keyword>
<evidence type="ECO:0000256" key="8">
    <source>
        <dbReference type="HAMAP-Rule" id="MF_00044"/>
    </source>
</evidence>
<dbReference type="OrthoDB" id="9762036at2"/>
<dbReference type="Pfam" id="PF00152">
    <property type="entry name" value="tRNA-synt_2"/>
    <property type="match status" value="1"/>
</dbReference>
<feature type="region of interest" description="Aspartate" evidence="8">
    <location>
        <begin position="195"/>
        <end position="198"/>
    </location>
</feature>
<dbReference type="SUPFAM" id="SSF50249">
    <property type="entry name" value="Nucleic acid-binding proteins"/>
    <property type="match status" value="1"/>
</dbReference>
<evidence type="ECO:0000256" key="6">
    <source>
        <dbReference type="ARBA" id="ARBA00022917"/>
    </source>
</evidence>
<reference evidence="10 11" key="2">
    <citation type="submission" date="2019-05" db="EMBL/GenBank/DDBJ databases">
        <title>Genome evolution of the obligate endosymbiont Buchnera aphidicola.</title>
        <authorList>
            <person name="Moran N.A."/>
        </authorList>
    </citation>
    <scope>NUCLEOTIDE SEQUENCE [LARGE SCALE GENOMIC DNA]</scope>
    <source>
        <strain evidence="10 11">Tca</strain>
    </source>
</reference>
<evidence type="ECO:0000256" key="7">
    <source>
        <dbReference type="ARBA" id="ARBA00023146"/>
    </source>
</evidence>
<dbReference type="InterPro" id="IPR006195">
    <property type="entry name" value="aa-tRNA-synth_II"/>
</dbReference>
<dbReference type="InterPro" id="IPR047090">
    <property type="entry name" value="AspRS_core"/>
</dbReference>
<dbReference type="SUPFAM" id="SSF55681">
    <property type="entry name" value="Class II aaRS and biotin synthetases"/>
    <property type="match status" value="1"/>
</dbReference>
<feature type="binding site" evidence="8">
    <location>
        <position position="482"/>
    </location>
    <ligand>
        <name>ATP</name>
        <dbReference type="ChEBI" id="CHEBI:30616"/>
    </ligand>
</feature>
<dbReference type="RefSeq" id="WP_158353441.1">
    <property type="nucleotide sequence ID" value="NZ_CP034852.1"/>
</dbReference>